<accession>A0A5M3Z034</accession>
<dbReference type="VEuPathDB" id="FungiDB:ATEG_06126"/>
<dbReference type="InterPro" id="IPR015424">
    <property type="entry name" value="PyrdxlP-dep_Trfase"/>
</dbReference>
<dbReference type="PANTHER" id="PTHR43092">
    <property type="entry name" value="L-CYSTEINE DESULFHYDRASE"/>
    <property type="match status" value="1"/>
</dbReference>
<evidence type="ECO:0000259" key="2">
    <source>
        <dbReference type="Pfam" id="PF00266"/>
    </source>
</evidence>
<name>A0A5M3Z034_ASPTE</name>
<comment type="caution">
    <text evidence="3">The sequence shown here is derived from an EMBL/GenBank/DDBJ whole genome shotgun (WGS) entry which is preliminary data.</text>
</comment>
<dbReference type="PANTHER" id="PTHR43092:SF2">
    <property type="entry name" value="HERCYNYLCYSTEINE SULFOXIDE LYASE"/>
    <property type="match status" value="1"/>
</dbReference>
<keyword evidence="3" id="KW-0808">Transferase</keyword>
<keyword evidence="4" id="KW-1185">Reference proteome</keyword>
<evidence type="ECO:0000256" key="1">
    <source>
        <dbReference type="ARBA" id="ARBA00022898"/>
    </source>
</evidence>
<dbReference type="Proteomes" id="UP000452235">
    <property type="component" value="Unassembled WGS sequence"/>
</dbReference>
<gene>
    <name evidence="3" type="ORF">ATEIFO6365_0011011500</name>
</gene>
<reference evidence="3 4" key="1">
    <citation type="submission" date="2020-01" db="EMBL/GenBank/DDBJ databases">
        <title>Aspergillus terreus IFO 6365 whole genome shotgun sequence.</title>
        <authorList>
            <person name="Kanamasa S."/>
            <person name="Takahashi H."/>
        </authorList>
    </citation>
    <scope>NUCLEOTIDE SEQUENCE [LARGE SCALE GENOMIC DNA]</scope>
    <source>
        <strain evidence="3 4">IFO 6365</strain>
    </source>
</reference>
<dbReference type="Pfam" id="PF00266">
    <property type="entry name" value="Aminotran_5"/>
    <property type="match status" value="1"/>
</dbReference>
<protein>
    <submittedName>
        <fullName evidence="3">Aminotransferase family protein</fullName>
    </submittedName>
</protein>
<keyword evidence="1" id="KW-0663">Pyridoxal phosphate</keyword>
<feature type="domain" description="Aminotransferase class V" evidence="2">
    <location>
        <begin position="63"/>
        <end position="245"/>
    </location>
</feature>
<dbReference type="AlphaFoldDB" id="A0A5M3Z034"/>
<dbReference type="InterPro" id="IPR015421">
    <property type="entry name" value="PyrdxlP-dep_Trfase_major"/>
</dbReference>
<dbReference type="InterPro" id="IPR000192">
    <property type="entry name" value="Aminotrans_V_dom"/>
</dbReference>
<dbReference type="EMBL" id="BLJY01000011">
    <property type="protein sequence ID" value="GFF19856.1"/>
    <property type="molecule type" value="Genomic_DNA"/>
</dbReference>
<keyword evidence="3" id="KW-0032">Aminotransferase</keyword>
<evidence type="ECO:0000313" key="4">
    <source>
        <dbReference type="Proteomes" id="UP000452235"/>
    </source>
</evidence>
<proteinExistence type="predicted"/>
<dbReference type="GO" id="GO:0008483">
    <property type="term" value="F:transaminase activity"/>
    <property type="evidence" value="ECO:0007669"/>
    <property type="project" value="UniProtKB-KW"/>
</dbReference>
<organism evidence="3 4">
    <name type="scientific">Aspergillus terreus</name>
    <dbReference type="NCBI Taxonomy" id="33178"/>
    <lineage>
        <taxon>Eukaryota</taxon>
        <taxon>Fungi</taxon>
        <taxon>Dikarya</taxon>
        <taxon>Ascomycota</taxon>
        <taxon>Pezizomycotina</taxon>
        <taxon>Eurotiomycetes</taxon>
        <taxon>Eurotiomycetidae</taxon>
        <taxon>Eurotiales</taxon>
        <taxon>Aspergillaceae</taxon>
        <taxon>Aspergillus</taxon>
        <taxon>Aspergillus subgen. Circumdati</taxon>
    </lineage>
</organism>
<dbReference type="OrthoDB" id="5978656at2759"/>
<dbReference type="Gene3D" id="3.40.640.10">
    <property type="entry name" value="Type I PLP-dependent aspartate aminotransferase-like (Major domain)"/>
    <property type="match status" value="1"/>
</dbReference>
<evidence type="ECO:0000313" key="3">
    <source>
        <dbReference type="EMBL" id="GFF19856.1"/>
    </source>
</evidence>
<sequence>MRCDTPTPFGAPMRKHFLMDPDFVNLNHGSFGTYPSAVRAALREFQDEAEARPDPFIRYTTPRALDASREAIAKMLNVPRQECVFVKNATTGVNTILHNIPFQPGDVIIYFETIYGALEKGISSLIESTPLQARKVQYRCPISHEDLVEQFLDVVRKTRAEKLNVKIALFDIVSSLPAMRFPFERLTAVCREEGILSLIDGAHGIGQIPLDLGRLQPDFFTSNCHKWLFVPRSCCVLYVPERHQHLIRTTVPTSWGYIPAPGGPKTSPSIMKTDDPSKTPFESLFEFVATNDDTPYLCVPAALKFRNEICGGEERIYTYLETLANEAADLLAAALNTEVLQEPTAKRGAQSQLRRCGMATVQLPIAIQGGSVPVNPSYLVLPADRVAATINWFQTTLAYKYGTFVPVFAHGNWLWTRLSAQVYLEISDFAWLAGVLKEMCGELKKRQGNIDQRLP</sequence>
<dbReference type="SUPFAM" id="SSF53383">
    <property type="entry name" value="PLP-dependent transferases"/>
    <property type="match status" value="1"/>
</dbReference>